<name>A0ABP0N2Y9_9DINO</name>
<gene>
    <name evidence="2" type="ORF">CCMP2556_LOCUS28648</name>
</gene>
<evidence type="ECO:0000313" key="3">
    <source>
        <dbReference type="Proteomes" id="UP001642484"/>
    </source>
</evidence>
<dbReference type="PANTHER" id="PTHR35596:SF1">
    <property type="entry name" value="MICROBIAL-TYPE PARG CATALYTIC DOMAIN-CONTAINING PROTEIN"/>
    <property type="match status" value="1"/>
</dbReference>
<dbReference type="Gene3D" id="3.40.220.10">
    <property type="entry name" value="Leucine Aminopeptidase, subunit E, domain 1"/>
    <property type="match status" value="1"/>
</dbReference>
<comment type="caution">
    <text evidence="2">The sequence shown here is derived from an EMBL/GenBank/DDBJ whole genome shotgun (WGS) entry which is preliminary data.</text>
</comment>
<dbReference type="Proteomes" id="UP001642484">
    <property type="component" value="Unassembled WGS sequence"/>
</dbReference>
<reference evidence="2 3" key="1">
    <citation type="submission" date="2024-02" db="EMBL/GenBank/DDBJ databases">
        <authorList>
            <person name="Chen Y."/>
            <person name="Shah S."/>
            <person name="Dougan E. K."/>
            <person name="Thang M."/>
            <person name="Chan C."/>
        </authorList>
    </citation>
    <scope>NUCLEOTIDE SEQUENCE [LARGE SCALE GENOMIC DNA]</scope>
</reference>
<accession>A0ABP0N2Y9</accession>
<sequence length="526" mass="55677">MRWRNPAASRARFWPPCRKHNGHAPQGNTSFVVVGIFDPEAFHAHVPVDGCILSPFVEVFREGSNDGYGFLASPVKLQGVCSVAMFNMNPRVSDSPLDAPRDFKTYCHQVKLKFRSVATAALEMGAEVLVCPDVGCGVFGNDPQVLGTMLGQVLREPKLAKLEVLLTGQVAFAEAVKLAATGAQVDLAPAPAAYFAQVYGKQSPAKARGGYRAPQEPMIVATVVKPVDATRGASGAPAGATHAAVGGGSGVTAGAPAQVAPAGPSGRASPGVAVPTAAPELLPVTAKGRSCALTLKAALEDTQLRPEVVHLVGCGDAERSMDWQVLSDALPSKARVVLVGPHGLGAAAAPKEELLGPYSCCDLEVCVFPHTYQRFMIQEFEPPQLVVLFHPGLDVHYFTWYPCIRQWTEQKIPLLITAYRVPGGLGETPQTVRTFLECLVGTGGGQGLWVLEEENPHVAENGSFNAGYFVSLGSQGALPIQAEEMYWPLFQALGKIGHPFAPRVGACPGDGGWDVVGRKQPWHGGV</sequence>
<proteinExistence type="predicted"/>
<feature type="domain" description="Mitochondrial splicing suppressor 51-like C-terminal" evidence="1">
    <location>
        <begin position="299"/>
        <end position="419"/>
    </location>
</feature>
<keyword evidence="3" id="KW-1185">Reference proteome</keyword>
<dbReference type="Pfam" id="PF20179">
    <property type="entry name" value="MSS51_C"/>
    <property type="match status" value="1"/>
</dbReference>
<evidence type="ECO:0000259" key="1">
    <source>
        <dbReference type="Pfam" id="PF20179"/>
    </source>
</evidence>
<organism evidence="2 3">
    <name type="scientific">Durusdinium trenchii</name>
    <dbReference type="NCBI Taxonomy" id="1381693"/>
    <lineage>
        <taxon>Eukaryota</taxon>
        <taxon>Sar</taxon>
        <taxon>Alveolata</taxon>
        <taxon>Dinophyceae</taxon>
        <taxon>Suessiales</taxon>
        <taxon>Symbiodiniaceae</taxon>
        <taxon>Durusdinium</taxon>
    </lineage>
</organism>
<protein>
    <recommendedName>
        <fullName evidence="1">Mitochondrial splicing suppressor 51-like C-terminal domain-containing protein</fullName>
    </recommendedName>
</protein>
<dbReference type="InterPro" id="IPR046824">
    <property type="entry name" value="Mss51-like_C"/>
</dbReference>
<dbReference type="PANTHER" id="PTHR35596">
    <property type="entry name" value="DUF2263 DOMAIN-CONTAINING PROTEIN"/>
    <property type="match status" value="1"/>
</dbReference>
<evidence type="ECO:0000313" key="2">
    <source>
        <dbReference type="EMBL" id="CAK9058123.1"/>
    </source>
</evidence>
<dbReference type="EMBL" id="CAXAMN010021339">
    <property type="protein sequence ID" value="CAK9058123.1"/>
    <property type="molecule type" value="Genomic_DNA"/>
</dbReference>
<dbReference type="InterPro" id="IPR043472">
    <property type="entry name" value="Macro_dom-like"/>
</dbReference>